<organism evidence="2 3">
    <name type="scientific">Cudoniella acicularis</name>
    <dbReference type="NCBI Taxonomy" id="354080"/>
    <lineage>
        <taxon>Eukaryota</taxon>
        <taxon>Fungi</taxon>
        <taxon>Dikarya</taxon>
        <taxon>Ascomycota</taxon>
        <taxon>Pezizomycotina</taxon>
        <taxon>Leotiomycetes</taxon>
        <taxon>Helotiales</taxon>
        <taxon>Tricladiaceae</taxon>
        <taxon>Cudoniella</taxon>
    </lineage>
</organism>
<reference evidence="2 3" key="1">
    <citation type="submission" date="2020-03" db="EMBL/GenBank/DDBJ databases">
        <title>Draft Genome Sequence of Cudoniella acicularis.</title>
        <authorList>
            <person name="Buettner E."/>
            <person name="Kellner H."/>
        </authorList>
    </citation>
    <scope>NUCLEOTIDE SEQUENCE [LARGE SCALE GENOMIC DNA]</scope>
    <source>
        <strain evidence="2 3">DSM 108380</strain>
    </source>
</reference>
<protein>
    <submittedName>
        <fullName evidence="2">Uncharacterized protein</fullName>
    </submittedName>
</protein>
<comment type="caution">
    <text evidence="2">The sequence shown here is derived from an EMBL/GenBank/DDBJ whole genome shotgun (WGS) entry which is preliminary data.</text>
</comment>
<keyword evidence="3" id="KW-1185">Reference proteome</keyword>
<gene>
    <name evidence="2" type="ORF">G7Y89_g7778</name>
</gene>
<dbReference type="EMBL" id="JAAMPI010000558">
    <property type="protein sequence ID" value="KAF4630356.1"/>
    <property type="molecule type" value="Genomic_DNA"/>
</dbReference>
<name>A0A8H4W1Q4_9HELO</name>
<dbReference type="AlphaFoldDB" id="A0A8H4W1Q4"/>
<accession>A0A8H4W1Q4</accession>
<evidence type="ECO:0000313" key="3">
    <source>
        <dbReference type="Proteomes" id="UP000566819"/>
    </source>
</evidence>
<sequence>MEQLSYHPSRDPNPRVREICLLEDMPDLNQVIHMSLPDDYSPIHTEDAGHLLPVSSIKFIIQRLVQPHDGYELYLNTEPCPTLHFTRLSIILLNALVALENKDLHNVLKIGEEGDMGEDIEQLFAEIIGNNPVFNRPTIMGFWDFLDETIEKSNNLFSLLWPLQKGFQGLESPITNPIQYFFETQVEVKAAEIFIEDDDLVTLCESEHVSTDMIVKRIISGLVGEEAFFLGIAKRNHIPKETFVELLSKVKEEEEEERLDAGPDRPEEDNLP</sequence>
<dbReference type="Proteomes" id="UP000566819">
    <property type="component" value="Unassembled WGS sequence"/>
</dbReference>
<evidence type="ECO:0000313" key="2">
    <source>
        <dbReference type="EMBL" id="KAF4630356.1"/>
    </source>
</evidence>
<evidence type="ECO:0000256" key="1">
    <source>
        <dbReference type="SAM" id="MobiDB-lite"/>
    </source>
</evidence>
<feature type="region of interest" description="Disordered" evidence="1">
    <location>
        <begin position="251"/>
        <end position="272"/>
    </location>
</feature>
<proteinExistence type="predicted"/>